<feature type="domain" description="HTH marR-type" evidence="1">
    <location>
        <begin position="7"/>
        <end position="141"/>
    </location>
</feature>
<dbReference type="AlphaFoldDB" id="A0A4Y9SEY8"/>
<dbReference type="Proteomes" id="UP000298438">
    <property type="component" value="Unassembled WGS sequence"/>
</dbReference>
<dbReference type="Pfam" id="PF12802">
    <property type="entry name" value="MarR_2"/>
    <property type="match status" value="1"/>
</dbReference>
<keyword evidence="3" id="KW-1185">Reference proteome</keyword>
<sequence length="157" mass="16599">MLRHSEDETLLDRIESAADALRSHLRSGLDGAGILLAPLEARALLYLQAHPGCSQADFVHAAGRDKGQVARLVKLLGERGLLVALPDRDDRRIGRLWLTDAGQALGTQVRAARLEGGRELLAGLDARERARLATLLGKIGAATPPGSASDDMPGAAD</sequence>
<dbReference type="SMART" id="SM00347">
    <property type="entry name" value="HTH_MARR"/>
    <property type="match status" value="1"/>
</dbReference>
<evidence type="ECO:0000313" key="3">
    <source>
        <dbReference type="Proteomes" id="UP000298438"/>
    </source>
</evidence>
<dbReference type="PRINTS" id="PR00598">
    <property type="entry name" value="HTHMARR"/>
</dbReference>
<dbReference type="GO" id="GO:0006950">
    <property type="term" value="P:response to stress"/>
    <property type="evidence" value="ECO:0007669"/>
    <property type="project" value="TreeGrafter"/>
</dbReference>
<dbReference type="InterPro" id="IPR036390">
    <property type="entry name" value="WH_DNA-bd_sf"/>
</dbReference>
<dbReference type="RefSeq" id="WP_135206782.1">
    <property type="nucleotide sequence ID" value="NZ_SPVF01000113.1"/>
</dbReference>
<dbReference type="EMBL" id="SPVF01000113">
    <property type="protein sequence ID" value="TFW21919.1"/>
    <property type="molecule type" value="Genomic_DNA"/>
</dbReference>
<name>A0A4Y9SEY8_9BURK</name>
<dbReference type="PANTHER" id="PTHR33164">
    <property type="entry name" value="TRANSCRIPTIONAL REGULATOR, MARR FAMILY"/>
    <property type="match status" value="1"/>
</dbReference>
<evidence type="ECO:0000259" key="1">
    <source>
        <dbReference type="PROSITE" id="PS50995"/>
    </source>
</evidence>
<dbReference type="InterPro" id="IPR000835">
    <property type="entry name" value="HTH_MarR-typ"/>
</dbReference>
<protein>
    <submittedName>
        <fullName evidence="2">MarR family transcriptional regulator</fullName>
    </submittedName>
</protein>
<dbReference type="OrthoDB" id="188700at2"/>
<proteinExistence type="predicted"/>
<organism evidence="2 3">
    <name type="scientific">Zemynaea arenosa</name>
    <dbReference type="NCBI Taxonomy" id="2561931"/>
    <lineage>
        <taxon>Bacteria</taxon>
        <taxon>Pseudomonadati</taxon>
        <taxon>Pseudomonadota</taxon>
        <taxon>Betaproteobacteria</taxon>
        <taxon>Burkholderiales</taxon>
        <taxon>Oxalobacteraceae</taxon>
        <taxon>Telluria group</taxon>
        <taxon>Zemynaea</taxon>
    </lineage>
</organism>
<dbReference type="GO" id="GO:0003700">
    <property type="term" value="F:DNA-binding transcription factor activity"/>
    <property type="evidence" value="ECO:0007669"/>
    <property type="project" value="InterPro"/>
</dbReference>
<dbReference type="SUPFAM" id="SSF46785">
    <property type="entry name" value="Winged helix' DNA-binding domain"/>
    <property type="match status" value="1"/>
</dbReference>
<dbReference type="Gene3D" id="1.10.10.10">
    <property type="entry name" value="Winged helix-like DNA-binding domain superfamily/Winged helix DNA-binding domain"/>
    <property type="match status" value="1"/>
</dbReference>
<evidence type="ECO:0000313" key="2">
    <source>
        <dbReference type="EMBL" id="TFW21919.1"/>
    </source>
</evidence>
<accession>A0A4Y9SEY8</accession>
<dbReference type="InterPro" id="IPR036388">
    <property type="entry name" value="WH-like_DNA-bd_sf"/>
</dbReference>
<gene>
    <name evidence="2" type="ORF">E4L96_08480</name>
</gene>
<dbReference type="PROSITE" id="PS50995">
    <property type="entry name" value="HTH_MARR_2"/>
    <property type="match status" value="1"/>
</dbReference>
<comment type="caution">
    <text evidence="2">The sequence shown here is derived from an EMBL/GenBank/DDBJ whole genome shotgun (WGS) entry which is preliminary data.</text>
</comment>
<reference evidence="2 3" key="1">
    <citation type="submission" date="2019-03" db="EMBL/GenBank/DDBJ databases">
        <title>Draft Genome Sequence of Massilia arenosa sp. nov., a Novel Massilia Species Isolated from a Sandy-loam Maize Soil.</title>
        <authorList>
            <person name="Raths R."/>
            <person name="Peta V."/>
            <person name="Bucking H."/>
        </authorList>
    </citation>
    <scope>NUCLEOTIDE SEQUENCE [LARGE SCALE GENOMIC DNA]</scope>
    <source>
        <strain evidence="2 3">MC02</strain>
    </source>
</reference>
<dbReference type="InterPro" id="IPR039422">
    <property type="entry name" value="MarR/SlyA-like"/>
</dbReference>
<dbReference type="PANTHER" id="PTHR33164:SF57">
    <property type="entry name" value="MARR-FAMILY TRANSCRIPTIONAL REGULATOR"/>
    <property type="match status" value="1"/>
</dbReference>